<dbReference type="CDD" id="cd02509">
    <property type="entry name" value="GDP-M1P_Guanylyltransferase"/>
    <property type="match status" value="1"/>
</dbReference>
<dbReference type="Gene3D" id="2.60.120.10">
    <property type="entry name" value="Jelly Rolls"/>
    <property type="match status" value="1"/>
</dbReference>
<comment type="catalytic activity">
    <reaction evidence="7">
        <text>alpha-D-mannose 1-phosphate + GTP + H(+) = GDP-alpha-D-mannose + diphosphate</text>
        <dbReference type="Rhea" id="RHEA:15229"/>
        <dbReference type="ChEBI" id="CHEBI:15378"/>
        <dbReference type="ChEBI" id="CHEBI:33019"/>
        <dbReference type="ChEBI" id="CHEBI:37565"/>
        <dbReference type="ChEBI" id="CHEBI:57527"/>
        <dbReference type="ChEBI" id="CHEBI:58409"/>
        <dbReference type="EC" id="2.7.7.13"/>
    </reaction>
</comment>
<evidence type="ECO:0000256" key="6">
    <source>
        <dbReference type="ARBA" id="ARBA00023134"/>
    </source>
</evidence>
<dbReference type="InterPro" id="IPR014710">
    <property type="entry name" value="RmlC-like_jellyroll"/>
</dbReference>
<sequence length="500" mass="54334">MLMPLAGVLPALAQLSANPHMKLQPVILSGGSGTRLWPLSRERYPKQLLALSGDDTMLQATARRLEGFEGRAPVAAAPIVVCNEEYRFITAEQLQLCGHATDRVVLEPAGRNTAPALTLAALVAEGAGEDALLLVMPADHVIRDRVAFHQAIDIGLAAALEGAMVTFGIVPDRPETGYGYIRPGAAAGEGVLAVEAFVEKPDMDTAARYIAEGYLWNSGLFLLRASVWLKAIAHFAPEMAAACRSAYEAAKQDSDFVRVGREAFEVCPSDSIDYAVMEKLAAAPELGIPPRVVPLEAGWSDVGAWDALWTLAERDGDGNAVRGDVLLEDTRDSLVHASDRMVTCLGVDGLVVVETPDAVLVARRDRTQDVKKLVARLKAGSRTQADTHRKVHRPWGFYDSIDAGDRFQVKRIVVKPGAQLSLQMHHHRAEHWIVVRGTARVTRGEESFLLAENQSTYIPLGTTHRLENPGKVPLEMIEVQSGSYLGEDDIVRFEDTYGRG</sequence>
<dbReference type="InterPro" id="IPR006375">
    <property type="entry name" value="Man1P_GuaTrfase/Man6P_Isoase"/>
</dbReference>
<evidence type="ECO:0000313" key="13">
    <source>
        <dbReference type="Proteomes" id="UP000295129"/>
    </source>
</evidence>
<feature type="domain" description="MannoseP isomerase/GMP-like beta-helix" evidence="11">
    <location>
        <begin position="329"/>
        <end position="377"/>
    </location>
</feature>
<dbReference type="InterPro" id="IPR051161">
    <property type="entry name" value="Mannose-6P_isomerase_type2"/>
</dbReference>
<evidence type="ECO:0000259" key="10">
    <source>
        <dbReference type="Pfam" id="PF01050"/>
    </source>
</evidence>
<dbReference type="GO" id="GO:0016853">
    <property type="term" value="F:isomerase activity"/>
    <property type="evidence" value="ECO:0007669"/>
    <property type="project" value="UniProtKB-KW"/>
</dbReference>
<keyword evidence="4 12" id="KW-0548">Nucleotidyltransferase</keyword>
<accession>A0A4R6DVM5</accession>
<dbReference type="EMBL" id="SNVV01000012">
    <property type="protein sequence ID" value="TDN49306.1"/>
    <property type="molecule type" value="Genomic_DNA"/>
</dbReference>
<name>A0A4R6DVM5_9RHOO</name>
<evidence type="ECO:0000256" key="7">
    <source>
        <dbReference type="ARBA" id="ARBA00047343"/>
    </source>
</evidence>
<comment type="caution">
    <text evidence="12">The sequence shown here is derived from an EMBL/GenBank/DDBJ whole genome shotgun (WGS) entry which is preliminary data.</text>
</comment>
<dbReference type="GO" id="GO:0009298">
    <property type="term" value="P:GDP-mannose biosynthetic process"/>
    <property type="evidence" value="ECO:0007669"/>
    <property type="project" value="TreeGrafter"/>
</dbReference>
<keyword evidence="12" id="KW-0413">Isomerase</keyword>
<dbReference type="SUPFAM" id="SSF53448">
    <property type="entry name" value="Nucleotide-diphospho-sugar transferases"/>
    <property type="match status" value="1"/>
</dbReference>
<keyword evidence="5" id="KW-0547">Nucleotide-binding</keyword>
<dbReference type="Pfam" id="PF22640">
    <property type="entry name" value="ManC_GMP_beta-helix"/>
    <property type="match status" value="1"/>
</dbReference>
<dbReference type="Proteomes" id="UP000295129">
    <property type="component" value="Unassembled WGS sequence"/>
</dbReference>
<dbReference type="FunFam" id="3.90.550.10:FF:000046">
    <property type="entry name" value="Mannose-1-phosphate guanylyltransferase (GDP)"/>
    <property type="match status" value="1"/>
</dbReference>
<evidence type="ECO:0000256" key="8">
    <source>
        <dbReference type="RuleBase" id="RU004190"/>
    </source>
</evidence>
<evidence type="ECO:0000313" key="12">
    <source>
        <dbReference type="EMBL" id="TDN49306.1"/>
    </source>
</evidence>
<reference evidence="12 13" key="1">
    <citation type="submission" date="2019-03" db="EMBL/GenBank/DDBJ databases">
        <title>Genomic Encyclopedia of Type Strains, Phase IV (KMG-IV): sequencing the most valuable type-strain genomes for metagenomic binning, comparative biology and taxonomic classification.</title>
        <authorList>
            <person name="Goeker M."/>
        </authorList>
    </citation>
    <scope>NUCLEOTIDE SEQUENCE [LARGE SCALE GENOMIC DNA]</scope>
    <source>
        <strain evidence="12 13">DSM 12121</strain>
    </source>
</reference>
<organism evidence="12 13">
    <name type="scientific">Azoarcus indigens</name>
    <dbReference type="NCBI Taxonomy" id="29545"/>
    <lineage>
        <taxon>Bacteria</taxon>
        <taxon>Pseudomonadati</taxon>
        <taxon>Pseudomonadota</taxon>
        <taxon>Betaproteobacteria</taxon>
        <taxon>Rhodocyclales</taxon>
        <taxon>Zoogloeaceae</taxon>
        <taxon>Azoarcus</taxon>
    </lineage>
</organism>
<dbReference type="FunFam" id="2.60.120.10:FF:000032">
    <property type="entry name" value="Mannose-1-phosphate guanylyltransferase/mannose-6-phosphate isomerase"/>
    <property type="match status" value="1"/>
</dbReference>
<dbReference type="SUPFAM" id="SSF51182">
    <property type="entry name" value="RmlC-like cupins"/>
    <property type="match status" value="1"/>
</dbReference>
<keyword evidence="6" id="KW-0342">GTP-binding</keyword>
<dbReference type="InterPro" id="IPR011051">
    <property type="entry name" value="RmlC_Cupin_sf"/>
</dbReference>
<comment type="similarity">
    <text evidence="1 8">Belongs to the mannose-6-phosphate isomerase type 2 family.</text>
</comment>
<dbReference type="Pfam" id="PF01050">
    <property type="entry name" value="MannoseP_isomer"/>
    <property type="match status" value="1"/>
</dbReference>
<dbReference type="InterPro" id="IPR049577">
    <property type="entry name" value="GMPP_N"/>
</dbReference>
<dbReference type="PANTHER" id="PTHR46390">
    <property type="entry name" value="MANNOSE-1-PHOSPHATE GUANYLYLTRANSFERASE"/>
    <property type="match status" value="1"/>
</dbReference>
<dbReference type="NCBIfam" id="TIGR01479">
    <property type="entry name" value="GMP_PMI"/>
    <property type="match status" value="1"/>
</dbReference>
<dbReference type="EC" id="2.7.7.13" evidence="2"/>
<proteinExistence type="inferred from homology"/>
<keyword evidence="3 12" id="KW-0808">Transferase</keyword>
<dbReference type="InterPro" id="IPR029044">
    <property type="entry name" value="Nucleotide-diphossugar_trans"/>
</dbReference>
<evidence type="ECO:0000256" key="2">
    <source>
        <dbReference type="ARBA" id="ARBA00012387"/>
    </source>
</evidence>
<protein>
    <recommendedName>
        <fullName evidence="2">mannose-1-phosphate guanylyltransferase</fullName>
        <ecNumber evidence="2">2.7.7.13</ecNumber>
    </recommendedName>
</protein>
<feature type="domain" description="Nucleotidyl transferase" evidence="9">
    <location>
        <begin position="25"/>
        <end position="314"/>
    </location>
</feature>
<dbReference type="InterPro" id="IPR054566">
    <property type="entry name" value="ManC/GMP-like_b-helix"/>
</dbReference>
<evidence type="ECO:0000256" key="3">
    <source>
        <dbReference type="ARBA" id="ARBA00022679"/>
    </source>
</evidence>
<evidence type="ECO:0000256" key="5">
    <source>
        <dbReference type="ARBA" id="ARBA00022741"/>
    </source>
</evidence>
<keyword evidence="13" id="KW-1185">Reference proteome</keyword>
<dbReference type="CDD" id="cd02213">
    <property type="entry name" value="cupin_PMI_typeII_C"/>
    <property type="match status" value="1"/>
</dbReference>
<gene>
    <name evidence="12" type="ORF">C7389_112167</name>
</gene>
<dbReference type="Gene3D" id="3.90.550.10">
    <property type="entry name" value="Spore Coat Polysaccharide Biosynthesis Protein SpsA, Chain A"/>
    <property type="match status" value="1"/>
</dbReference>
<dbReference type="AlphaFoldDB" id="A0A4R6DVM5"/>
<dbReference type="PANTHER" id="PTHR46390:SF1">
    <property type="entry name" value="MANNOSE-1-PHOSPHATE GUANYLYLTRANSFERASE"/>
    <property type="match status" value="1"/>
</dbReference>
<evidence type="ECO:0000259" key="9">
    <source>
        <dbReference type="Pfam" id="PF00483"/>
    </source>
</evidence>
<dbReference type="GO" id="GO:0005525">
    <property type="term" value="F:GTP binding"/>
    <property type="evidence" value="ECO:0007669"/>
    <property type="project" value="UniProtKB-KW"/>
</dbReference>
<evidence type="ECO:0000256" key="4">
    <source>
        <dbReference type="ARBA" id="ARBA00022695"/>
    </source>
</evidence>
<evidence type="ECO:0000256" key="1">
    <source>
        <dbReference type="ARBA" id="ARBA00006115"/>
    </source>
</evidence>
<dbReference type="Pfam" id="PF00483">
    <property type="entry name" value="NTP_transferase"/>
    <property type="match status" value="1"/>
</dbReference>
<dbReference type="InterPro" id="IPR001538">
    <property type="entry name" value="Man6P_isomerase-2_C"/>
</dbReference>
<feature type="domain" description="Mannose-6-phosphate isomerase type II C-terminal" evidence="10">
    <location>
        <begin position="382"/>
        <end position="495"/>
    </location>
</feature>
<dbReference type="GO" id="GO:0000271">
    <property type="term" value="P:polysaccharide biosynthetic process"/>
    <property type="evidence" value="ECO:0007669"/>
    <property type="project" value="InterPro"/>
</dbReference>
<dbReference type="InterPro" id="IPR005835">
    <property type="entry name" value="NTP_transferase_dom"/>
</dbReference>
<dbReference type="GO" id="GO:0004475">
    <property type="term" value="F:mannose-1-phosphate guanylyltransferase (GTP) activity"/>
    <property type="evidence" value="ECO:0007669"/>
    <property type="project" value="UniProtKB-EC"/>
</dbReference>
<evidence type="ECO:0000259" key="11">
    <source>
        <dbReference type="Pfam" id="PF22640"/>
    </source>
</evidence>